<protein>
    <submittedName>
        <fullName evidence="2">Uncharacterized protein</fullName>
    </submittedName>
</protein>
<feature type="region of interest" description="Disordered" evidence="1">
    <location>
        <begin position="1"/>
        <end position="22"/>
    </location>
</feature>
<feature type="non-terminal residue" evidence="2">
    <location>
        <position position="127"/>
    </location>
</feature>
<proteinExistence type="predicted"/>
<evidence type="ECO:0000256" key="1">
    <source>
        <dbReference type="SAM" id="MobiDB-lite"/>
    </source>
</evidence>
<comment type="caution">
    <text evidence="2">The sequence shown here is derived from an EMBL/GenBank/DDBJ whole genome shotgun (WGS) entry which is preliminary data.</text>
</comment>
<evidence type="ECO:0000313" key="2">
    <source>
        <dbReference type="EMBL" id="GIQ90056.1"/>
    </source>
</evidence>
<reference evidence="2 3" key="1">
    <citation type="journal article" date="2018" name="PLoS ONE">
        <title>The draft genome of Kipferlia bialata reveals reductive genome evolution in fornicate parasites.</title>
        <authorList>
            <person name="Tanifuji G."/>
            <person name="Takabayashi S."/>
            <person name="Kume K."/>
            <person name="Takagi M."/>
            <person name="Nakayama T."/>
            <person name="Kamikawa R."/>
            <person name="Inagaki Y."/>
            <person name="Hashimoto T."/>
        </authorList>
    </citation>
    <scope>NUCLEOTIDE SEQUENCE [LARGE SCALE GENOMIC DNA]</scope>
    <source>
        <strain evidence="2">NY0173</strain>
    </source>
</reference>
<sequence length="127" mass="13975">NGTLASLQSSIHSIAPETRQQNKRRLRNISMYAASAAAALCHADQDQLLSEVQEKVLNEAGIEVPALKAPAPVPVVDLPILEELRQDRRSGRAQAPRRSRPSRGMDMDMADGSSSESDEDREREREA</sequence>
<name>A0A9K3GPQ8_9EUKA</name>
<evidence type="ECO:0000313" key="3">
    <source>
        <dbReference type="Proteomes" id="UP000265618"/>
    </source>
</evidence>
<feature type="region of interest" description="Disordered" evidence="1">
    <location>
        <begin position="85"/>
        <end position="127"/>
    </location>
</feature>
<dbReference type="AlphaFoldDB" id="A0A9K3GPQ8"/>
<dbReference type="OrthoDB" id="10253864at2759"/>
<dbReference type="EMBL" id="BDIP01005716">
    <property type="protein sequence ID" value="GIQ90056.1"/>
    <property type="molecule type" value="Genomic_DNA"/>
</dbReference>
<feature type="non-terminal residue" evidence="2">
    <location>
        <position position="1"/>
    </location>
</feature>
<gene>
    <name evidence="2" type="ORF">KIPB_012703</name>
</gene>
<accession>A0A9K3GPQ8</accession>
<keyword evidence="3" id="KW-1185">Reference proteome</keyword>
<organism evidence="2 3">
    <name type="scientific">Kipferlia bialata</name>
    <dbReference type="NCBI Taxonomy" id="797122"/>
    <lineage>
        <taxon>Eukaryota</taxon>
        <taxon>Metamonada</taxon>
        <taxon>Carpediemonas-like organisms</taxon>
        <taxon>Kipferlia</taxon>
    </lineage>
</organism>
<feature type="compositionally biased region" description="Polar residues" evidence="1">
    <location>
        <begin position="1"/>
        <end position="12"/>
    </location>
</feature>
<dbReference type="Proteomes" id="UP000265618">
    <property type="component" value="Unassembled WGS sequence"/>
</dbReference>